<dbReference type="GO" id="GO:0008270">
    <property type="term" value="F:zinc ion binding"/>
    <property type="evidence" value="ECO:0007669"/>
    <property type="project" value="UniProtKB-KW"/>
</dbReference>
<dbReference type="Pfam" id="PF00856">
    <property type="entry name" value="SET"/>
    <property type="match status" value="1"/>
</dbReference>
<keyword evidence="2 4" id="KW-0863">Zinc-finger</keyword>
<dbReference type="PROSITE" id="PS50280">
    <property type="entry name" value="SET"/>
    <property type="match status" value="1"/>
</dbReference>
<dbReference type="EMBL" id="JADBJN010000001">
    <property type="protein sequence ID" value="KAG5683117.1"/>
    <property type="molecule type" value="Genomic_DNA"/>
</dbReference>
<dbReference type="PROSITE" id="PS50865">
    <property type="entry name" value="ZF_MYND_2"/>
    <property type="match status" value="1"/>
</dbReference>
<dbReference type="GO" id="GO:0008276">
    <property type="term" value="F:protein methyltransferase activity"/>
    <property type="evidence" value="ECO:0007669"/>
    <property type="project" value="UniProtKB-ARBA"/>
</dbReference>
<dbReference type="PANTHER" id="PTHR46455">
    <property type="entry name" value="SET AND MYND DOMAIN CONTAINING, ARTHROPOD-SPECIFIC, MEMBER 4, ISOFORM A"/>
    <property type="match status" value="1"/>
</dbReference>
<dbReference type="SUPFAM" id="SSF144232">
    <property type="entry name" value="HIT/MYND zinc finger-like"/>
    <property type="match status" value="1"/>
</dbReference>
<dbReference type="CDD" id="cd20071">
    <property type="entry name" value="SET_SMYD"/>
    <property type="match status" value="1"/>
</dbReference>
<dbReference type="InterPro" id="IPR046341">
    <property type="entry name" value="SET_dom_sf"/>
</dbReference>
<evidence type="ECO:0000313" key="7">
    <source>
        <dbReference type="EMBL" id="KAG5683117.1"/>
    </source>
</evidence>
<dbReference type="SUPFAM" id="SSF82199">
    <property type="entry name" value="SET domain"/>
    <property type="match status" value="1"/>
</dbReference>
<dbReference type="Pfam" id="PF01753">
    <property type="entry name" value="zf-MYND"/>
    <property type="match status" value="1"/>
</dbReference>
<comment type="caution">
    <text evidence="7">The sequence shown here is derived from an EMBL/GenBank/DDBJ whole genome shotgun (WGS) entry which is preliminary data.</text>
</comment>
<dbReference type="PROSITE" id="PS01360">
    <property type="entry name" value="ZF_MYND_1"/>
    <property type="match status" value="1"/>
</dbReference>
<keyword evidence="3" id="KW-0862">Zinc</keyword>
<evidence type="ECO:0000256" key="3">
    <source>
        <dbReference type="ARBA" id="ARBA00022833"/>
    </source>
</evidence>
<dbReference type="OrthoDB" id="5952526at2759"/>
<dbReference type="Proteomes" id="UP001107558">
    <property type="component" value="Chromosome 1"/>
</dbReference>
<dbReference type="GO" id="GO:0008170">
    <property type="term" value="F:N-methyltransferase activity"/>
    <property type="evidence" value="ECO:0007669"/>
    <property type="project" value="UniProtKB-ARBA"/>
</dbReference>
<dbReference type="Gene3D" id="1.10.220.160">
    <property type="match status" value="1"/>
</dbReference>
<feature type="domain" description="SET" evidence="5">
    <location>
        <begin position="42"/>
        <end position="279"/>
    </location>
</feature>
<dbReference type="InterPro" id="IPR001214">
    <property type="entry name" value="SET_dom"/>
</dbReference>
<proteinExistence type="predicted"/>
<reference evidence="7" key="1">
    <citation type="submission" date="2021-03" db="EMBL/GenBank/DDBJ databases">
        <title>Chromosome level genome of the anhydrobiotic midge Polypedilum vanderplanki.</title>
        <authorList>
            <person name="Yoshida Y."/>
            <person name="Kikawada T."/>
            <person name="Gusev O."/>
        </authorList>
    </citation>
    <scope>NUCLEOTIDE SEQUENCE</scope>
    <source>
        <strain evidence="7">NIAS01</strain>
        <tissue evidence="7">Whole body or cell culture</tissue>
    </source>
</reference>
<sequence>MVADRGKCAVCNNQAKSRCSGCVQAFYCSVEHQRADWKNHKPLCSPMRVCHNEKIGRHYVATRDIKPGEIVLREAPLIIGPSQVTVPVCVGCLKEVREKAHGECERCGWPVCSKSCQESINHTKNECKLTVEREDKVVIKHFSTVHPTYSCLLPLRCLMLKENDPERWKKLLELQTHDYKDDDAQYKQDMERIVEFIPRFFKTNKWTKDEIIKVNGISRINGHEVPLTNPSCVAVYHRASFFEHSCRPNLSKSFSEDNEVIFWSPNGIKKNAHLTISYTDVLWETSNRRHHLLQTKRFSCECERCSDVTEYKTYFSSLKCQKCDSGLLTPESLAKWNDDWRCTNANCKNIVTYEKVNKFIEHVGKDLQAMEKENEGNCIKFIEHYSKFLSSNHFYITDVKIALSQIIGNGVNGIQRISDERLKLKAKTCIELIELIEKLAPNEARILGLIKFELHSALAEAGRRAMQVKDANCKAMLEDSLKYCYDSIRLLGNEASCLPEGAVCRQARINASSLETMIGGMLDAGI</sequence>
<organism evidence="7 8">
    <name type="scientific">Polypedilum vanderplanki</name>
    <name type="common">Sleeping chironomid midge</name>
    <dbReference type="NCBI Taxonomy" id="319348"/>
    <lineage>
        <taxon>Eukaryota</taxon>
        <taxon>Metazoa</taxon>
        <taxon>Ecdysozoa</taxon>
        <taxon>Arthropoda</taxon>
        <taxon>Hexapoda</taxon>
        <taxon>Insecta</taxon>
        <taxon>Pterygota</taxon>
        <taxon>Neoptera</taxon>
        <taxon>Endopterygota</taxon>
        <taxon>Diptera</taxon>
        <taxon>Nematocera</taxon>
        <taxon>Chironomoidea</taxon>
        <taxon>Chironomidae</taxon>
        <taxon>Chironominae</taxon>
        <taxon>Polypedilum</taxon>
        <taxon>Polypedilum</taxon>
    </lineage>
</organism>
<keyword evidence="8" id="KW-1185">Reference proteome</keyword>
<evidence type="ECO:0000256" key="1">
    <source>
        <dbReference type="ARBA" id="ARBA00022723"/>
    </source>
</evidence>
<dbReference type="InterPro" id="IPR002893">
    <property type="entry name" value="Znf_MYND"/>
</dbReference>
<evidence type="ECO:0000259" key="6">
    <source>
        <dbReference type="PROSITE" id="PS50865"/>
    </source>
</evidence>
<protein>
    <recommendedName>
        <fullName evidence="9">Protein msta</fullName>
    </recommendedName>
</protein>
<keyword evidence="1" id="KW-0479">Metal-binding</keyword>
<evidence type="ECO:0000256" key="4">
    <source>
        <dbReference type="PROSITE-ProRule" id="PRU00134"/>
    </source>
</evidence>
<feature type="domain" description="MYND-type" evidence="6">
    <location>
        <begin position="8"/>
        <end position="44"/>
    </location>
</feature>
<evidence type="ECO:0008006" key="9">
    <source>
        <dbReference type="Google" id="ProtNLM"/>
    </source>
</evidence>
<dbReference type="InterPro" id="IPR053010">
    <property type="entry name" value="SET_SmydA-8"/>
</dbReference>
<dbReference type="Gene3D" id="6.10.140.2220">
    <property type="match status" value="2"/>
</dbReference>
<dbReference type="AlphaFoldDB" id="A0A9J6CMC8"/>
<evidence type="ECO:0000259" key="5">
    <source>
        <dbReference type="PROSITE" id="PS50280"/>
    </source>
</evidence>
<name>A0A9J6CMC8_POLVA</name>
<gene>
    <name evidence="7" type="ORF">PVAND_012418</name>
</gene>
<dbReference type="GO" id="GO:0008757">
    <property type="term" value="F:S-adenosylmethionine-dependent methyltransferase activity"/>
    <property type="evidence" value="ECO:0007669"/>
    <property type="project" value="UniProtKB-ARBA"/>
</dbReference>
<accession>A0A9J6CMC8</accession>
<evidence type="ECO:0000313" key="8">
    <source>
        <dbReference type="Proteomes" id="UP001107558"/>
    </source>
</evidence>
<dbReference type="PANTHER" id="PTHR46455:SF4">
    <property type="entry name" value="GH11294P"/>
    <property type="match status" value="1"/>
</dbReference>
<evidence type="ECO:0000256" key="2">
    <source>
        <dbReference type="ARBA" id="ARBA00022771"/>
    </source>
</evidence>
<dbReference type="Gene3D" id="2.170.270.10">
    <property type="entry name" value="SET domain"/>
    <property type="match status" value="1"/>
</dbReference>